<accession>A0A8S1YKQ7</accession>
<proteinExistence type="predicted"/>
<comment type="caution">
    <text evidence="1">The sequence shown here is derived from an EMBL/GenBank/DDBJ whole genome shotgun (WGS) entry which is preliminary data.</text>
</comment>
<protein>
    <submittedName>
        <fullName evidence="1">Uncharacterized protein</fullName>
    </submittedName>
</protein>
<dbReference type="EMBL" id="CAJJDO010000193">
    <property type="protein sequence ID" value="CAD8214001.1"/>
    <property type="molecule type" value="Genomic_DNA"/>
</dbReference>
<organism evidence="1 2">
    <name type="scientific">Paramecium pentaurelia</name>
    <dbReference type="NCBI Taxonomy" id="43138"/>
    <lineage>
        <taxon>Eukaryota</taxon>
        <taxon>Sar</taxon>
        <taxon>Alveolata</taxon>
        <taxon>Ciliophora</taxon>
        <taxon>Intramacronucleata</taxon>
        <taxon>Oligohymenophorea</taxon>
        <taxon>Peniculida</taxon>
        <taxon>Parameciidae</taxon>
        <taxon>Paramecium</taxon>
    </lineage>
</organism>
<dbReference type="AlphaFoldDB" id="A0A8S1YKQ7"/>
<evidence type="ECO:0000313" key="2">
    <source>
        <dbReference type="Proteomes" id="UP000689195"/>
    </source>
</evidence>
<evidence type="ECO:0000313" key="1">
    <source>
        <dbReference type="EMBL" id="CAD8214001.1"/>
    </source>
</evidence>
<keyword evidence="2" id="KW-1185">Reference proteome</keyword>
<sequence length="176" mass="20668">MNSKASQIRSIQRALNFRDHNVPFWTVLDVLEDQQRTSVRVQTYIQSLKDVQNYLMENQERWSEVFANVGLLKEIQQILIVDMSLIVYKDYIHELLVGCQQEQQNAITRRIGQKDSDSWDQSICLKRCKIKFIGAIQNSHDNWVNSICFSSDRNTQTEVIKINLTIYVMLKQLIKS</sequence>
<reference evidence="1" key="1">
    <citation type="submission" date="2021-01" db="EMBL/GenBank/DDBJ databases">
        <authorList>
            <consortium name="Genoscope - CEA"/>
            <person name="William W."/>
        </authorList>
    </citation>
    <scope>NUCLEOTIDE SEQUENCE</scope>
</reference>
<gene>
    <name evidence="1" type="ORF">PPENT_87.1.T1930002</name>
</gene>
<name>A0A8S1YKQ7_9CILI</name>
<dbReference type="Proteomes" id="UP000689195">
    <property type="component" value="Unassembled WGS sequence"/>
</dbReference>